<feature type="region of interest" description="Disordered" evidence="1">
    <location>
        <begin position="45"/>
        <end position="81"/>
    </location>
</feature>
<gene>
    <name evidence="2" type="ORF">TSUD_147000</name>
</gene>
<dbReference type="EMBL" id="DF973498">
    <property type="protein sequence ID" value="GAU32586.1"/>
    <property type="molecule type" value="Genomic_DNA"/>
</dbReference>
<organism evidence="2 3">
    <name type="scientific">Trifolium subterraneum</name>
    <name type="common">Subterranean clover</name>
    <dbReference type="NCBI Taxonomy" id="3900"/>
    <lineage>
        <taxon>Eukaryota</taxon>
        <taxon>Viridiplantae</taxon>
        <taxon>Streptophyta</taxon>
        <taxon>Embryophyta</taxon>
        <taxon>Tracheophyta</taxon>
        <taxon>Spermatophyta</taxon>
        <taxon>Magnoliopsida</taxon>
        <taxon>eudicotyledons</taxon>
        <taxon>Gunneridae</taxon>
        <taxon>Pentapetalae</taxon>
        <taxon>rosids</taxon>
        <taxon>fabids</taxon>
        <taxon>Fabales</taxon>
        <taxon>Fabaceae</taxon>
        <taxon>Papilionoideae</taxon>
        <taxon>50 kb inversion clade</taxon>
        <taxon>NPAAA clade</taxon>
        <taxon>Hologalegina</taxon>
        <taxon>IRL clade</taxon>
        <taxon>Trifolieae</taxon>
        <taxon>Trifolium</taxon>
    </lineage>
</organism>
<keyword evidence="3" id="KW-1185">Reference proteome</keyword>
<proteinExistence type="predicted"/>
<feature type="region of interest" description="Disordered" evidence="1">
    <location>
        <begin position="1"/>
        <end position="27"/>
    </location>
</feature>
<reference evidence="3" key="1">
    <citation type="journal article" date="2017" name="Front. Plant Sci.">
        <title>Climate Clever Clovers: New Paradigm to Reduce the Environmental Footprint of Ruminants by Breeding Low Methanogenic Forages Utilizing Haplotype Variation.</title>
        <authorList>
            <person name="Kaur P."/>
            <person name="Appels R."/>
            <person name="Bayer P.E."/>
            <person name="Keeble-Gagnere G."/>
            <person name="Wang J."/>
            <person name="Hirakawa H."/>
            <person name="Shirasawa K."/>
            <person name="Vercoe P."/>
            <person name="Stefanova K."/>
            <person name="Durmic Z."/>
            <person name="Nichols P."/>
            <person name="Revell C."/>
            <person name="Isobe S.N."/>
            <person name="Edwards D."/>
            <person name="Erskine W."/>
        </authorList>
    </citation>
    <scope>NUCLEOTIDE SEQUENCE [LARGE SCALE GENOMIC DNA]</scope>
    <source>
        <strain evidence="3">cv. Daliak</strain>
    </source>
</reference>
<accession>A0A2Z6MIX6</accession>
<name>A0A2Z6MIX6_TRISU</name>
<evidence type="ECO:0000256" key="1">
    <source>
        <dbReference type="SAM" id="MobiDB-lite"/>
    </source>
</evidence>
<dbReference type="Proteomes" id="UP000242715">
    <property type="component" value="Unassembled WGS sequence"/>
</dbReference>
<protein>
    <submittedName>
        <fullName evidence="2">Uncharacterized protein</fullName>
    </submittedName>
</protein>
<evidence type="ECO:0000313" key="2">
    <source>
        <dbReference type="EMBL" id="GAU32586.1"/>
    </source>
</evidence>
<feature type="compositionally biased region" description="Pro residues" evidence="1">
    <location>
        <begin position="13"/>
        <end position="26"/>
    </location>
</feature>
<dbReference type="AlphaFoldDB" id="A0A2Z6MIX6"/>
<sequence>MDCGNPVFDPQPLAHPPLLVPPPAQVEPPASLYLASGPVMAQDPKVHCHQSRAQLSADGDVEADAPPPCLSYKTSYSSNTQ</sequence>
<feature type="compositionally biased region" description="Polar residues" evidence="1">
    <location>
        <begin position="72"/>
        <end position="81"/>
    </location>
</feature>
<evidence type="ECO:0000313" key="3">
    <source>
        <dbReference type="Proteomes" id="UP000242715"/>
    </source>
</evidence>